<dbReference type="PANTHER" id="PTHR33909:SF1">
    <property type="entry name" value="SEC TRANSLOCON ACCESSORY COMPLEX SUBUNIT YAJC"/>
    <property type="match status" value="1"/>
</dbReference>
<dbReference type="Pfam" id="PF02699">
    <property type="entry name" value="YajC"/>
    <property type="match status" value="1"/>
</dbReference>
<keyword evidence="7" id="KW-0811">Translocation</keyword>
<comment type="caution">
    <text evidence="10">The sequence shown here is derived from an EMBL/GenBank/DDBJ whole genome shotgun (WGS) entry which is preliminary data.</text>
</comment>
<evidence type="ECO:0008006" key="11">
    <source>
        <dbReference type="Google" id="ProtNLM"/>
    </source>
</evidence>
<name>A0A645DU33_9ZZZZ</name>
<dbReference type="PANTHER" id="PTHR33909">
    <property type="entry name" value="SEC TRANSLOCON ACCESSORY COMPLEX SUBUNIT YAJC"/>
    <property type="match status" value="1"/>
</dbReference>
<evidence type="ECO:0000256" key="4">
    <source>
        <dbReference type="ARBA" id="ARBA00022692"/>
    </source>
</evidence>
<proteinExistence type="predicted"/>
<evidence type="ECO:0000256" key="8">
    <source>
        <dbReference type="ARBA" id="ARBA00023136"/>
    </source>
</evidence>
<evidence type="ECO:0000256" key="6">
    <source>
        <dbReference type="ARBA" id="ARBA00022989"/>
    </source>
</evidence>
<organism evidence="10">
    <name type="scientific">bioreactor metagenome</name>
    <dbReference type="NCBI Taxonomy" id="1076179"/>
    <lineage>
        <taxon>unclassified sequences</taxon>
        <taxon>metagenomes</taxon>
        <taxon>ecological metagenomes</taxon>
    </lineage>
</organism>
<evidence type="ECO:0000256" key="3">
    <source>
        <dbReference type="ARBA" id="ARBA00022475"/>
    </source>
</evidence>
<dbReference type="SMART" id="SM01323">
    <property type="entry name" value="YajC"/>
    <property type="match status" value="1"/>
</dbReference>
<feature type="transmembrane region" description="Helical" evidence="9">
    <location>
        <begin position="20"/>
        <end position="39"/>
    </location>
</feature>
<sequence>MIFLLEDAAAAVDPAYNSGQLWVTIGTFAIVIAFLYFGMIRPQKKQEKQVTEMRNNLHVGDEVSTNGGLIGRIVKIKDDIITLETGTDKTKLKFFKWAIRSVEIPIDAPAEEAPKK</sequence>
<keyword evidence="2" id="KW-0813">Transport</keyword>
<dbReference type="InterPro" id="IPR003849">
    <property type="entry name" value="Preprotein_translocase_YajC"/>
</dbReference>
<dbReference type="AlphaFoldDB" id="A0A645DU33"/>
<reference evidence="10" key="1">
    <citation type="submission" date="2019-08" db="EMBL/GenBank/DDBJ databases">
        <authorList>
            <person name="Kucharzyk K."/>
            <person name="Murdoch R.W."/>
            <person name="Higgins S."/>
            <person name="Loffler F."/>
        </authorList>
    </citation>
    <scope>NUCLEOTIDE SEQUENCE</scope>
</reference>
<keyword evidence="3" id="KW-1003">Cell membrane</keyword>
<evidence type="ECO:0000256" key="2">
    <source>
        <dbReference type="ARBA" id="ARBA00022448"/>
    </source>
</evidence>
<gene>
    <name evidence="10" type="ORF">SDC9_140136</name>
</gene>
<evidence type="ECO:0000256" key="1">
    <source>
        <dbReference type="ARBA" id="ARBA00004162"/>
    </source>
</evidence>
<keyword evidence="4 9" id="KW-0812">Transmembrane</keyword>
<protein>
    <recommendedName>
        <fullName evidence="11">Sec translocon accessory complex subunit YajC</fullName>
    </recommendedName>
</protein>
<evidence type="ECO:0000256" key="9">
    <source>
        <dbReference type="SAM" id="Phobius"/>
    </source>
</evidence>
<keyword evidence="6 9" id="KW-1133">Transmembrane helix</keyword>
<evidence type="ECO:0000256" key="5">
    <source>
        <dbReference type="ARBA" id="ARBA00022927"/>
    </source>
</evidence>
<dbReference type="EMBL" id="VSSQ01039865">
    <property type="protein sequence ID" value="MPM93000.1"/>
    <property type="molecule type" value="Genomic_DNA"/>
</dbReference>
<evidence type="ECO:0000256" key="7">
    <source>
        <dbReference type="ARBA" id="ARBA00023010"/>
    </source>
</evidence>
<dbReference type="GO" id="GO:0005886">
    <property type="term" value="C:plasma membrane"/>
    <property type="evidence" value="ECO:0007669"/>
    <property type="project" value="UniProtKB-SubCell"/>
</dbReference>
<dbReference type="GO" id="GO:0015031">
    <property type="term" value="P:protein transport"/>
    <property type="evidence" value="ECO:0007669"/>
    <property type="project" value="UniProtKB-KW"/>
</dbReference>
<accession>A0A645DU33</accession>
<evidence type="ECO:0000313" key="10">
    <source>
        <dbReference type="EMBL" id="MPM93000.1"/>
    </source>
</evidence>
<dbReference type="PRINTS" id="PR01853">
    <property type="entry name" value="YAJCTRNLCASE"/>
</dbReference>
<keyword evidence="8 9" id="KW-0472">Membrane</keyword>
<comment type="subcellular location">
    <subcellularLocation>
        <location evidence="1">Cell membrane</location>
        <topology evidence="1">Single-pass membrane protein</topology>
    </subcellularLocation>
</comment>
<keyword evidence="5" id="KW-0653">Protein transport</keyword>
<dbReference type="NCBIfam" id="TIGR00739">
    <property type="entry name" value="yajC"/>
    <property type="match status" value="1"/>
</dbReference>